<dbReference type="EMBL" id="PDCK01000045">
    <property type="protein sequence ID" value="PRQ17120.1"/>
    <property type="molecule type" value="Genomic_DNA"/>
</dbReference>
<dbReference type="Gramene" id="PRQ17120">
    <property type="protein sequence ID" value="PRQ17120"/>
    <property type="gene ID" value="RchiOBHm_Chr7g0191571"/>
</dbReference>
<name>A0A2P6P5C0_ROSCH</name>
<organism evidence="1 2">
    <name type="scientific">Rosa chinensis</name>
    <name type="common">China rose</name>
    <dbReference type="NCBI Taxonomy" id="74649"/>
    <lineage>
        <taxon>Eukaryota</taxon>
        <taxon>Viridiplantae</taxon>
        <taxon>Streptophyta</taxon>
        <taxon>Embryophyta</taxon>
        <taxon>Tracheophyta</taxon>
        <taxon>Spermatophyta</taxon>
        <taxon>Magnoliopsida</taxon>
        <taxon>eudicotyledons</taxon>
        <taxon>Gunneridae</taxon>
        <taxon>Pentapetalae</taxon>
        <taxon>rosids</taxon>
        <taxon>fabids</taxon>
        <taxon>Rosales</taxon>
        <taxon>Rosaceae</taxon>
        <taxon>Rosoideae</taxon>
        <taxon>Rosoideae incertae sedis</taxon>
        <taxon>Rosa</taxon>
    </lineage>
</organism>
<evidence type="ECO:0000313" key="1">
    <source>
        <dbReference type="EMBL" id="PRQ17120.1"/>
    </source>
</evidence>
<proteinExistence type="predicted"/>
<comment type="caution">
    <text evidence="1">The sequence shown here is derived from an EMBL/GenBank/DDBJ whole genome shotgun (WGS) entry which is preliminary data.</text>
</comment>
<gene>
    <name evidence="1" type="ORF">RchiOBHm_Chr7g0191571</name>
</gene>
<reference evidence="1 2" key="1">
    <citation type="journal article" date="2018" name="Nat. Genet.">
        <title>The Rosa genome provides new insights in the design of modern roses.</title>
        <authorList>
            <person name="Bendahmane M."/>
        </authorList>
    </citation>
    <scope>NUCLEOTIDE SEQUENCE [LARGE SCALE GENOMIC DNA]</scope>
    <source>
        <strain evidence="2">cv. Old Blush</strain>
    </source>
</reference>
<keyword evidence="2" id="KW-1185">Reference proteome</keyword>
<dbReference type="Proteomes" id="UP000238479">
    <property type="component" value="Chromosome 7"/>
</dbReference>
<sequence>MSTKHFFHSSVRQRTSIPLSSPVPSNMREILIRHAMMTGTRGVYLSIKITVHDILVLAE</sequence>
<protein>
    <submittedName>
        <fullName evidence="1">Uncharacterized protein</fullName>
    </submittedName>
</protein>
<dbReference type="AlphaFoldDB" id="A0A2P6P5C0"/>
<evidence type="ECO:0000313" key="2">
    <source>
        <dbReference type="Proteomes" id="UP000238479"/>
    </source>
</evidence>
<accession>A0A2P6P5C0</accession>